<dbReference type="PANTHER" id="PTHR36510">
    <property type="entry name" value="GLUTAMATE--CYSTEINE LIGASE 2-RELATED"/>
    <property type="match status" value="1"/>
</dbReference>
<keyword evidence="1 5" id="KW-0436">Ligase</keyword>
<dbReference type="GO" id="GO:0005524">
    <property type="term" value="F:ATP binding"/>
    <property type="evidence" value="ECO:0007669"/>
    <property type="project" value="UniProtKB-KW"/>
</dbReference>
<dbReference type="EMBL" id="VNIQ01000003">
    <property type="protein sequence ID" value="TYQ05155.1"/>
    <property type="molecule type" value="Genomic_DNA"/>
</dbReference>
<comment type="catalytic activity">
    <reaction evidence="4 5">
        <text>L-cysteine + L-glutamate + ATP = gamma-L-glutamyl-L-cysteine + ADP + phosphate + H(+)</text>
        <dbReference type="Rhea" id="RHEA:13285"/>
        <dbReference type="ChEBI" id="CHEBI:15378"/>
        <dbReference type="ChEBI" id="CHEBI:29985"/>
        <dbReference type="ChEBI" id="CHEBI:30616"/>
        <dbReference type="ChEBI" id="CHEBI:35235"/>
        <dbReference type="ChEBI" id="CHEBI:43474"/>
        <dbReference type="ChEBI" id="CHEBI:58173"/>
        <dbReference type="ChEBI" id="CHEBI:456216"/>
        <dbReference type="EC" id="6.3.2.2"/>
    </reaction>
</comment>
<dbReference type="NCBIfam" id="NF010041">
    <property type="entry name" value="PRK13517.1-1"/>
    <property type="match status" value="1"/>
</dbReference>
<comment type="caution">
    <text evidence="6">The sequence shown here is derived from an EMBL/GenBank/DDBJ whole genome shotgun (WGS) entry which is preliminary data.</text>
</comment>
<evidence type="ECO:0000256" key="3">
    <source>
        <dbReference type="ARBA" id="ARBA00022840"/>
    </source>
</evidence>
<dbReference type="HAMAP" id="MF_01609">
    <property type="entry name" value="Glu_cys_ligase_2"/>
    <property type="match status" value="1"/>
</dbReference>
<dbReference type="AlphaFoldDB" id="A0A652YS42"/>
<evidence type="ECO:0000256" key="2">
    <source>
        <dbReference type="ARBA" id="ARBA00022741"/>
    </source>
</evidence>
<evidence type="ECO:0000256" key="1">
    <source>
        <dbReference type="ARBA" id="ARBA00022598"/>
    </source>
</evidence>
<dbReference type="SUPFAM" id="SSF55931">
    <property type="entry name" value="Glutamine synthetase/guanido kinase"/>
    <property type="match status" value="1"/>
</dbReference>
<dbReference type="Pfam" id="PF04107">
    <property type="entry name" value="GCS2"/>
    <property type="match status" value="1"/>
</dbReference>
<keyword evidence="3 5" id="KW-0067">ATP-binding</keyword>
<dbReference type="InterPro" id="IPR050141">
    <property type="entry name" value="GCL_type2/YbdK_subfam"/>
</dbReference>
<dbReference type="PANTHER" id="PTHR36510:SF1">
    <property type="entry name" value="GLUTAMATE--CYSTEINE LIGASE 2-RELATED"/>
    <property type="match status" value="1"/>
</dbReference>
<organism evidence="6">
    <name type="scientific">Nocardia globerula</name>
    <dbReference type="NCBI Taxonomy" id="1818"/>
    <lineage>
        <taxon>Bacteria</taxon>
        <taxon>Bacillati</taxon>
        <taxon>Actinomycetota</taxon>
        <taxon>Actinomycetes</taxon>
        <taxon>Mycobacteriales</taxon>
        <taxon>Nocardiaceae</taxon>
        <taxon>Nocardia</taxon>
    </lineage>
</organism>
<gene>
    <name evidence="6" type="ORF">FNL38_103506</name>
</gene>
<dbReference type="EC" id="6.3.2.2" evidence="5"/>
<evidence type="ECO:0000256" key="4">
    <source>
        <dbReference type="ARBA" id="ARBA00048819"/>
    </source>
</evidence>
<protein>
    <recommendedName>
        <fullName evidence="5">Putative glutamate--cysteine ligase 2</fullName>
        <ecNumber evidence="5">6.3.2.2</ecNumber>
    </recommendedName>
    <alternativeName>
        <fullName evidence="5">Gamma-glutamylcysteine synthetase 2</fullName>
        <shortName evidence="5">GCS 2</shortName>
        <shortName evidence="5">Gamma-GCS 2</shortName>
    </alternativeName>
</protein>
<dbReference type="GO" id="GO:0042398">
    <property type="term" value="P:modified amino acid biosynthetic process"/>
    <property type="evidence" value="ECO:0007669"/>
    <property type="project" value="InterPro"/>
</dbReference>
<reference evidence="6" key="1">
    <citation type="submission" date="2019-07" db="EMBL/GenBank/DDBJ databases">
        <title>Genomic Encyclopedia of Type Strains, Phase IV (KMG-IV): sequencing the most valuable type-strain genomes for metagenomic binning, comparative biology and taxonomic classification.</title>
        <authorList>
            <person name="Goeker M."/>
        </authorList>
    </citation>
    <scope>NUCLEOTIDE SEQUENCE</scope>
    <source>
        <strain evidence="6">DSM 44596</strain>
    </source>
</reference>
<dbReference type="Gene3D" id="3.30.590.20">
    <property type="match status" value="1"/>
</dbReference>
<evidence type="ECO:0000256" key="5">
    <source>
        <dbReference type="HAMAP-Rule" id="MF_01609"/>
    </source>
</evidence>
<comment type="function">
    <text evidence="5">ATP-dependent carboxylate-amine ligase which exhibits weak glutamate--cysteine ligase activity.</text>
</comment>
<evidence type="ECO:0000313" key="6">
    <source>
        <dbReference type="EMBL" id="TYQ05155.1"/>
    </source>
</evidence>
<dbReference type="GO" id="GO:0004357">
    <property type="term" value="F:glutamate-cysteine ligase activity"/>
    <property type="evidence" value="ECO:0007669"/>
    <property type="project" value="UniProtKB-EC"/>
</dbReference>
<accession>A0A652YS42</accession>
<proteinExistence type="inferred from homology"/>
<dbReference type="InterPro" id="IPR014746">
    <property type="entry name" value="Gln_synth/guanido_kin_cat_dom"/>
</dbReference>
<keyword evidence="2 5" id="KW-0547">Nucleotide-binding</keyword>
<sequence>MAKTTVPPQSAVLDTPTLGVEEEFLLCDPLTKQPRLRNAEVAAAGRDLGVDLQLELTRCQVETATSIGGHIRDLRDQLRELRFAAADAAAHDGCQLLAVGTPFYDPPPNETTDTSRYQRMAGEFGALTAGVMCGCHVHVGVEDRKQAVRIINHLRPWLPTLLALTANSPISAGIDTGYASWRYIMYGRWPSCGPPPHFESVNHYDAAIATMLEAGVILDPHMVYWDVRVSDHLPTVEIRISDIPATVDETITYATLVHALVVTVMKEIATGSPAPIIDQEVLRAACWRAARDGIAGRALDMDTVRLVPTRQLVRRLLDYVAPMLAEFGELERVTASLEKVFEQGNGAMVQRRTLARSGITEVIDECARRTAEGCDRQTDIALSPS</sequence>
<dbReference type="NCBIfam" id="TIGR02050">
    <property type="entry name" value="gshA_cyan_rel"/>
    <property type="match status" value="1"/>
</dbReference>
<name>A0A652YS42_NOCGL</name>
<dbReference type="InterPro" id="IPR006336">
    <property type="entry name" value="GCS2"/>
</dbReference>
<dbReference type="InterPro" id="IPR011793">
    <property type="entry name" value="YbdK"/>
</dbReference>
<comment type="similarity">
    <text evidence="5">Belongs to the glutamate--cysteine ligase type 2 family. YbdK subfamily.</text>
</comment>